<evidence type="ECO:0000313" key="4">
    <source>
        <dbReference type="EMBL" id="SHK87225.1"/>
    </source>
</evidence>
<dbReference type="AlphaFoldDB" id="A0A1M6W122"/>
<dbReference type="InterPro" id="IPR048950">
    <property type="entry name" value="Ppx_GppA_C"/>
</dbReference>
<dbReference type="STRING" id="1830138.SAMN05443507_12517"/>
<dbReference type="InterPro" id="IPR043129">
    <property type="entry name" value="ATPase_NBD"/>
</dbReference>
<dbReference type="SUPFAM" id="SSF109604">
    <property type="entry name" value="HD-domain/PDEase-like"/>
    <property type="match status" value="1"/>
</dbReference>
<proteinExistence type="inferred from homology"/>
<dbReference type="Pfam" id="PF02541">
    <property type="entry name" value="Ppx-GppA"/>
    <property type="match status" value="1"/>
</dbReference>
<dbReference type="PANTHER" id="PTHR30005:SF0">
    <property type="entry name" value="RETROGRADE REGULATION PROTEIN 2"/>
    <property type="match status" value="1"/>
</dbReference>
<dbReference type="GO" id="GO:0006357">
    <property type="term" value="P:regulation of transcription by RNA polymerase II"/>
    <property type="evidence" value="ECO:0007669"/>
    <property type="project" value="TreeGrafter"/>
</dbReference>
<gene>
    <name evidence="4" type="ORF">SAMN05443507_12517</name>
</gene>
<dbReference type="SUPFAM" id="SSF53067">
    <property type="entry name" value="Actin-like ATPase domain"/>
    <property type="match status" value="2"/>
</dbReference>
<dbReference type="Pfam" id="PF21447">
    <property type="entry name" value="Ppx-GppA_III"/>
    <property type="match status" value="1"/>
</dbReference>
<keyword evidence="5" id="KW-1185">Reference proteome</keyword>
<reference evidence="5" key="1">
    <citation type="submission" date="2016-11" db="EMBL/GenBank/DDBJ databases">
        <authorList>
            <person name="Varghese N."/>
            <person name="Submissions S."/>
        </authorList>
    </citation>
    <scope>NUCLEOTIDE SEQUENCE [LARGE SCALE GENOMIC DNA]</scope>
    <source>
        <strain evidence="5">USBA-503</strain>
    </source>
</reference>
<name>A0A1M6W122_9BACL</name>
<dbReference type="RefSeq" id="WP_072874995.1">
    <property type="nucleotide sequence ID" value="NZ_FRAF01000025.1"/>
</dbReference>
<dbReference type="InterPro" id="IPR003695">
    <property type="entry name" value="Ppx_GppA_N"/>
</dbReference>
<evidence type="ECO:0000313" key="5">
    <source>
        <dbReference type="Proteomes" id="UP000184016"/>
    </source>
</evidence>
<sequence length="482" mass="54089">MSRIGIIDLGSNSARLMIYEIEKSGAYWPIFEMKQNIRLAEAMNDGIIQETGIQRAISCTRLFYRAGQLHNVDEWLAVATAAIRQSRNQSEILHRLRVEAGIAYQVIEGADEGRYGYIGAVNTLPIQNALLFDIGGASTELMLVESRKLKGVVSLPHGALNLMKRFENVSETETARLVYHFMQEALNEVSFLSFAQNMPLVGMGGTARALAKLELARLNKPSARIHGFTMDQEAVQQWFEELSSLPLAKRKKIKNLSKSRADIIVPGLAIMSALMKKTSSPSLMVSRAGLREGIFYERYLRYTGSAVVHDVLSHSLFNFQRKFVVNPTVSDLVADAALRLFDALVEKSLVDAADRTLFYTTVQVESAGCYIHTERWMHHSAYLAQWSQLYGLGYHETEDMVQLLSGKANKRLKRLSLLLRLAKLLTLQLGMNAEEIEIVMNQDSLMIGRIPDMNHQVEKSADASLVDEFLLTFQIPLIFLDA</sequence>
<dbReference type="InterPro" id="IPR050273">
    <property type="entry name" value="GppA/Ppx_hydrolase"/>
</dbReference>
<dbReference type="Gene3D" id="3.30.420.150">
    <property type="entry name" value="Exopolyphosphatase. Domain 2"/>
    <property type="match status" value="1"/>
</dbReference>
<evidence type="ECO:0000259" key="2">
    <source>
        <dbReference type="Pfam" id="PF02541"/>
    </source>
</evidence>
<dbReference type="CDD" id="cd24052">
    <property type="entry name" value="ASKHA_NBD_HpPPX-GppA-like"/>
    <property type="match status" value="1"/>
</dbReference>
<dbReference type="Proteomes" id="UP000184016">
    <property type="component" value="Unassembled WGS sequence"/>
</dbReference>
<protein>
    <submittedName>
        <fullName evidence="4">Exopolyphosphatase / guanosine-5'-triphosphate,3'-diphosphate pyrophosphatase</fullName>
    </submittedName>
</protein>
<dbReference type="EMBL" id="FRAF01000025">
    <property type="protein sequence ID" value="SHK87225.1"/>
    <property type="molecule type" value="Genomic_DNA"/>
</dbReference>
<evidence type="ECO:0000256" key="1">
    <source>
        <dbReference type="ARBA" id="ARBA00007125"/>
    </source>
</evidence>
<organism evidence="4 5">
    <name type="scientific">Alicyclobacillus tolerans</name>
    <dbReference type="NCBI Taxonomy" id="90970"/>
    <lineage>
        <taxon>Bacteria</taxon>
        <taxon>Bacillati</taxon>
        <taxon>Bacillota</taxon>
        <taxon>Bacilli</taxon>
        <taxon>Bacillales</taxon>
        <taxon>Alicyclobacillaceae</taxon>
        <taxon>Alicyclobacillus</taxon>
    </lineage>
</organism>
<accession>A0A1M6W122</accession>
<dbReference type="PANTHER" id="PTHR30005">
    <property type="entry name" value="EXOPOLYPHOSPHATASE"/>
    <property type="match status" value="1"/>
</dbReference>
<feature type="domain" description="Ppx/GppA phosphatase N-terminal" evidence="2">
    <location>
        <begin position="24"/>
        <end position="300"/>
    </location>
</feature>
<evidence type="ECO:0000259" key="3">
    <source>
        <dbReference type="Pfam" id="PF21447"/>
    </source>
</evidence>
<dbReference type="Gene3D" id="1.10.3210.10">
    <property type="entry name" value="Hypothetical protein af1432"/>
    <property type="match status" value="1"/>
</dbReference>
<comment type="similarity">
    <text evidence="1">Belongs to the GppA/Ppx family.</text>
</comment>
<feature type="domain" description="Ppx/GppA phosphatase C-terminal" evidence="3">
    <location>
        <begin position="315"/>
        <end position="405"/>
    </location>
</feature>
<dbReference type="OrthoDB" id="9807195at2"/>
<dbReference type="Gene3D" id="3.30.420.40">
    <property type="match status" value="1"/>
</dbReference>